<dbReference type="STRING" id="1086013.SAMN05421774_103372"/>
<feature type="domain" description="N-acetyltransferase" evidence="1">
    <location>
        <begin position="14"/>
        <end position="145"/>
    </location>
</feature>
<reference evidence="2 3" key="1">
    <citation type="submission" date="2017-01" db="EMBL/GenBank/DDBJ databases">
        <authorList>
            <person name="Mah S.A."/>
            <person name="Swanson W.J."/>
            <person name="Moy G.W."/>
            <person name="Vacquier V.D."/>
        </authorList>
    </citation>
    <scope>NUCLEOTIDE SEQUENCE [LARGE SCALE GENOMIC DNA]</scope>
    <source>
        <strain evidence="2 3">DSM 26375</strain>
    </source>
</reference>
<accession>A0A1N7NG33</accession>
<dbReference type="OrthoDB" id="8453373at2"/>
<dbReference type="Pfam" id="PF13673">
    <property type="entry name" value="Acetyltransf_10"/>
    <property type="match status" value="1"/>
</dbReference>
<dbReference type="Gene3D" id="3.40.630.90">
    <property type="match status" value="1"/>
</dbReference>
<dbReference type="InterPro" id="IPR000182">
    <property type="entry name" value="GNAT_dom"/>
</dbReference>
<sequence length="293" mass="31902">MSQHDSMDLDHYSITARPLTDTDLPRLHELTVGVGWPHRTEDLRMLMTLAQGYVACDEIGRVSGSALWFPMGDHAASVGMVITTPRMQSRGAGRWLMDLVLRDAGDREIVLNATPQGVRLYEQLGFQTCQIGHQRQGEAMAPPPPPPLPGLTLRAMAPEDSPAILRLDRAATGHPRDAALHEILPHSEGVVLLDATGGIVGHALLRTFGRGQLIGPLAARNDAEAIALASSLIAAHTGQFLRIDTLMLKGPFADFLDHCGMPVASTMTHMWLNRRLREPTGPRNYAMISQALN</sequence>
<dbReference type="InterPro" id="IPR052729">
    <property type="entry name" value="Acyl/Acetyltrans_Enzymes"/>
</dbReference>
<name>A0A1N7NG33_9RHOB</name>
<dbReference type="PANTHER" id="PTHR47237">
    <property type="entry name" value="SLL0310 PROTEIN"/>
    <property type="match status" value="1"/>
</dbReference>
<dbReference type="InterPro" id="IPR041496">
    <property type="entry name" value="YitH/HolE_GNAT"/>
</dbReference>
<dbReference type="Proteomes" id="UP000186141">
    <property type="component" value="Unassembled WGS sequence"/>
</dbReference>
<keyword evidence="2" id="KW-0689">Ribosomal protein</keyword>
<dbReference type="GO" id="GO:0016747">
    <property type="term" value="F:acyltransferase activity, transferring groups other than amino-acyl groups"/>
    <property type="evidence" value="ECO:0007669"/>
    <property type="project" value="InterPro"/>
</dbReference>
<dbReference type="GO" id="GO:0005840">
    <property type="term" value="C:ribosome"/>
    <property type="evidence" value="ECO:0007669"/>
    <property type="project" value="UniProtKB-KW"/>
</dbReference>
<dbReference type="RefSeq" id="WP_076530979.1">
    <property type="nucleotide sequence ID" value="NZ_BMEH01000003.1"/>
</dbReference>
<keyword evidence="3" id="KW-1185">Reference proteome</keyword>
<gene>
    <name evidence="2" type="ORF">SAMN05421774_103372</name>
</gene>
<dbReference type="PANTHER" id="PTHR47237:SF2">
    <property type="entry name" value="BLL4206 PROTEIN"/>
    <property type="match status" value="1"/>
</dbReference>
<organism evidence="2 3">
    <name type="scientific">Gemmobacter megaterium</name>
    <dbReference type="NCBI Taxonomy" id="1086013"/>
    <lineage>
        <taxon>Bacteria</taxon>
        <taxon>Pseudomonadati</taxon>
        <taxon>Pseudomonadota</taxon>
        <taxon>Alphaproteobacteria</taxon>
        <taxon>Rhodobacterales</taxon>
        <taxon>Paracoccaceae</taxon>
        <taxon>Gemmobacter</taxon>
    </lineage>
</organism>
<protein>
    <submittedName>
        <fullName evidence="2">Ribosomal protein S18 acetylase RimI</fullName>
    </submittedName>
</protein>
<dbReference type="EMBL" id="FTOT01000003">
    <property type="protein sequence ID" value="SIS97276.1"/>
    <property type="molecule type" value="Genomic_DNA"/>
</dbReference>
<keyword evidence="2" id="KW-0687">Ribonucleoprotein</keyword>
<dbReference type="AlphaFoldDB" id="A0A1N7NG33"/>
<dbReference type="Pfam" id="PF18014">
    <property type="entry name" value="Acetyltransf_18"/>
    <property type="match status" value="1"/>
</dbReference>
<proteinExistence type="predicted"/>
<dbReference type="InterPro" id="IPR016181">
    <property type="entry name" value="Acyl_CoA_acyltransferase"/>
</dbReference>
<dbReference type="Gene3D" id="3.40.630.30">
    <property type="match status" value="1"/>
</dbReference>
<dbReference type="PROSITE" id="PS51186">
    <property type="entry name" value="GNAT"/>
    <property type="match status" value="1"/>
</dbReference>
<dbReference type="CDD" id="cd04301">
    <property type="entry name" value="NAT_SF"/>
    <property type="match status" value="1"/>
</dbReference>
<dbReference type="SUPFAM" id="SSF55729">
    <property type="entry name" value="Acyl-CoA N-acyltransferases (Nat)"/>
    <property type="match status" value="1"/>
</dbReference>
<evidence type="ECO:0000313" key="3">
    <source>
        <dbReference type="Proteomes" id="UP000186141"/>
    </source>
</evidence>
<evidence type="ECO:0000313" key="2">
    <source>
        <dbReference type="EMBL" id="SIS97276.1"/>
    </source>
</evidence>
<evidence type="ECO:0000259" key="1">
    <source>
        <dbReference type="PROSITE" id="PS51186"/>
    </source>
</evidence>